<comment type="caution">
    <text evidence="2">The sequence shown here is derived from an EMBL/GenBank/DDBJ whole genome shotgun (WGS) entry which is preliminary data.</text>
</comment>
<evidence type="ECO:0000313" key="2">
    <source>
        <dbReference type="EMBL" id="KAK3584040.1"/>
    </source>
</evidence>
<evidence type="ECO:0000313" key="3">
    <source>
        <dbReference type="Proteomes" id="UP001195483"/>
    </source>
</evidence>
<evidence type="ECO:0000256" key="1">
    <source>
        <dbReference type="SAM" id="SignalP"/>
    </source>
</evidence>
<organism evidence="2 3">
    <name type="scientific">Potamilus streckersoni</name>
    <dbReference type="NCBI Taxonomy" id="2493646"/>
    <lineage>
        <taxon>Eukaryota</taxon>
        <taxon>Metazoa</taxon>
        <taxon>Spiralia</taxon>
        <taxon>Lophotrochozoa</taxon>
        <taxon>Mollusca</taxon>
        <taxon>Bivalvia</taxon>
        <taxon>Autobranchia</taxon>
        <taxon>Heteroconchia</taxon>
        <taxon>Palaeoheterodonta</taxon>
        <taxon>Unionida</taxon>
        <taxon>Unionoidea</taxon>
        <taxon>Unionidae</taxon>
        <taxon>Ambleminae</taxon>
        <taxon>Lampsilini</taxon>
        <taxon>Potamilus</taxon>
    </lineage>
</organism>
<proteinExistence type="predicted"/>
<reference evidence="2" key="2">
    <citation type="journal article" date="2021" name="Genome Biol. Evol.">
        <title>Developing a high-quality reference genome for a parasitic bivalve with doubly uniparental inheritance (Bivalvia: Unionida).</title>
        <authorList>
            <person name="Smith C.H."/>
        </authorList>
    </citation>
    <scope>NUCLEOTIDE SEQUENCE</scope>
    <source>
        <strain evidence="2">CHS0354</strain>
        <tissue evidence="2">Mantle</tissue>
    </source>
</reference>
<reference evidence="2" key="1">
    <citation type="journal article" date="2021" name="Genome Biol. Evol.">
        <title>A High-Quality Reference Genome for a Parasitic Bivalve with Doubly Uniparental Inheritance (Bivalvia: Unionida).</title>
        <authorList>
            <person name="Smith C.H."/>
        </authorList>
    </citation>
    <scope>NUCLEOTIDE SEQUENCE</scope>
    <source>
        <strain evidence="2">CHS0354</strain>
    </source>
</reference>
<sequence length="155" mass="17449">MTRIFLIFDVLIFAADATLDFILDGSEGLVYFAFSPTLTLFSIFIQANVPSLDVGKHLFDAGLGDEKTNVCRCTEGRIFDKWADDCCWNAQRTLSSCRTDSHDDFEECSSPSKGKLHADSNLPACMCKYTLIPRRYERSDDKATIIQQGNLCFHI</sequence>
<accession>A0AAE0VPA8</accession>
<reference evidence="2" key="3">
    <citation type="submission" date="2023-05" db="EMBL/GenBank/DDBJ databases">
        <authorList>
            <person name="Smith C.H."/>
        </authorList>
    </citation>
    <scope>NUCLEOTIDE SEQUENCE</scope>
    <source>
        <strain evidence="2">CHS0354</strain>
        <tissue evidence="2">Mantle</tissue>
    </source>
</reference>
<keyword evidence="1" id="KW-0732">Signal</keyword>
<keyword evidence="3" id="KW-1185">Reference proteome</keyword>
<dbReference type="AlphaFoldDB" id="A0AAE0VPA8"/>
<protein>
    <submittedName>
        <fullName evidence="2">Uncharacterized protein</fullName>
    </submittedName>
</protein>
<dbReference type="Proteomes" id="UP001195483">
    <property type="component" value="Unassembled WGS sequence"/>
</dbReference>
<feature type="chain" id="PRO_5042023093" evidence="1">
    <location>
        <begin position="18"/>
        <end position="155"/>
    </location>
</feature>
<feature type="signal peptide" evidence="1">
    <location>
        <begin position="1"/>
        <end position="17"/>
    </location>
</feature>
<dbReference type="EMBL" id="JAEAOA010001456">
    <property type="protein sequence ID" value="KAK3584040.1"/>
    <property type="molecule type" value="Genomic_DNA"/>
</dbReference>
<gene>
    <name evidence="2" type="ORF">CHS0354_024568</name>
</gene>
<name>A0AAE0VPA8_9BIVA</name>